<organism evidence="17 18">
    <name type="scientific">Pleurodeles waltl</name>
    <name type="common">Iberian ribbed newt</name>
    <dbReference type="NCBI Taxonomy" id="8319"/>
    <lineage>
        <taxon>Eukaryota</taxon>
        <taxon>Metazoa</taxon>
        <taxon>Chordata</taxon>
        <taxon>Craniata</taxon>
        <taxon>Vertebrata</taxon>
        <taxon>Euteleostomi</taxon>
        <taxon>Amphibia</taxon>
        <taxon>Batrachia</taxon>
        <taxon>Caudata</taxon>
        <taxon>Salamandroidea</taxon>
        <taxon>Salamandridae</taxon>
        <taxon>Pleurodelinae</taxon>
        <taxon>Pleurodeles</taxon>
    </lineage>
</organism>
<dbReference type="FunFam" id="1.25.40.10:FF:001403">
    <property type="entry name" value="Mitochondrial ribonuclease P protein 3-like Protein"/>
    <property type="match status" value="1"/>
</dbReference>
<dbReference type="PANTHER" id="PTHR13547">
    <property type="match status" value="1"/>
</dbReference>
<evidence type="ECO:0000259" key="16">
    <source>
        <dbReference type="Pfam" id="PF16953"/>
    </source>
</evidence>
<dbReference type="GO" id="GO:0004526">
    <property type="term" value="F:ribonuclease P activity"/>
    <property type="evidence" value="ECO:0007669"/>
    <property type="project" value="UniProtKB-EC"/>
</dbReference>
<protein>
    <recommendedName>
        <fullName evidence="14">Mitochondrial ribonuclease P catalytic subunit</fullName>
        <ecNumber evidence="5">3.1.26.5</ecNumber>
    </recommendedName>
    <alternativeName>
        <fullName evidence="15">Mitochondrial ribonuclease P protein 3</fullName>
    </alternativeName>
</protein>
<evidence type="ECO:0000313" key="17">
    <source>
        <dbReference type="EMBL" id="KAJ1102949.1"/>
    </source>
</evidence>
<dbReference type="CDD" id="cd18718">
    <property type="entry name" value="PIN_PRORP"/>
    <property type="match status" value="1"/>
</dbReference>
<dbReference type="Gene3D" id="1.25.40.10">
    <property type="entry name" value="Tetratricopeptide repeat domain"/>
    <property type="match status" value="1"/>
</dbReference>
<evidence type="ECO:0000256" key="12">
    <source>
        <dbReference type="ARBA" id="ARBA00022946"/>
    </source>
</evidence>
<evidence type="ECO:0000256" key="15">
    <source>
        <dbReference type="ARBA" id="ARBA00044559"/>
    </source>
</evidence>
<keyword evidence="8" id="KW-0479">Metal-binding</keyword>
<keyword evidence="9" id="KW-0378">Hydrolase</keyword>
<evidence type="ECO:0000256" key="4">
    <source>
        <dbReference type="ARBA" id="ARBA00007626"/>
    </source>
</evidence>
<dbReference type="GO" id="GO:0001682">
    <property type="term" value="P:tRNA 5'-leader removal"/>
    <property type="evidence" value="ECO:0007669"/>
    <property type="project" value="TreeGrafter"/>
</dbReference>
<sequence length="553" mass="63147">MACVLKLWSETPYLLHAFTRGFLLYSGGHRRTLACLGRSNRSRLSKLACASFTTSSKFPSGIDERKSSLVDGTAKKLSRSGNSSTPTFSVFSAGAAKRRAEQQDMREKVSACDPRLSSLKGIVVPAQPLQVDEWKKLRSEFYKPSVFDERMMDQMIATNSDINLAKSLLSFTAKESGSIGYKLLLKYLTLCVHQKQTKEIYEVYDIMKARFKSFETGAYSLFIKGFSQSDRWRESLLLLEVLKKTMTPSRRNYGDCIQGALQHQEGDLAWALYSEMLKADLKPHHETLQDFFDAGRTLGDRRFNSELLKMLEFLQDHQVYPGESLVQSIKSWFESIPGEKWEGRLTGVQNSGQCRSCSRQLESIQLSLEQHRILKEAVLTEVIKGEDTFRKTTPRELQEFRDFVDSRPPFDIVIDGLNVANISGRGVRSQILLDVVSSLAQQNLRILVLGRKHMLSPSRNWDRRHMATVQQRATCFFTDNLSEDDPFLLYAALSSGSQCRFVTRDLMRDHKACLADSRIRRLFFKWQRGHQLVLPTYVPGKKVVFQVTPARVR</sequence>
<keyword evidence="13" id="KW-0496">Mitochondrion</keyword>
<dbReference type="GO" id="GO:0046872">
    <property type="term" value="F:metal ion binding"/>
    <property type="evidence" value="ECO:0007669"/>
    <property type="project" value="UniProtKB-KW"/>
</dbReference>
<keyword evidence="12" id="KW-0809">Transit peptide</keyword>
<evidence type="ECO:0000256" key="13">
    <source>
        <dbReference type="ARBA" id="ARBA00023128"/>
    </source>
</evidence>
<evidence type="ECO:0000256" key="1">
    <source>
        <dbReference type="ARBA" id="ARBA00000928"/>
    </source>
</evidence>
<accession>A0AAV7MKB6</accession>
<keyword evidence="18" id="KW-1185">Reference proteome</keyword>
<gene>
    <name evidence="17" type="ORF">NDU88_000386</name>
</gene>
<evidence type="ECO:0000256" key="5">
    <source>
        <dbReference type="ARBA" id="ARBA00012179"/>
    </source>
</evidence>
<keyword evidence="6" id="KW-0819">tRNA processing</keyword>
<dbReference type="PANTHER" id="PTHR13547:SF1">
    <property type="entry name" value="MITOCHONDRIAL RIBONUCLEASE P CATALYTIC SUBUNIT"/>
    <property type="match status" value="1"/>
</dbReference>
<name>A0AAV7MKB6_PLEWA</name>
<dbReference type="GO" id="GO:0030678">
    <property type="term" value="C:mitochondrial ribonuclease P complex"/>
    <property type="evidence" value="ECO:0007669"/>
    <property type="project" value="TreeGrafter"/>
</dbReference>
<evidence type="ECO:0000256" key="8">
    <source>
        <dbReference type="ARBA" id="ARBA00022723"/>
    </source>
</evidence>
<evidence type="ECO:0000256" key="7">
    <source>
        <dbReference type="ARBA" id="ARBA00022722"/>
    </source>
</evidence>
<dbReference type="InterPro" id="IPR031595">
    <property type="entry name" value="PRORP_C"/>
</dbReference>
<evidence type="ECO:0000256" key="11">
    <source>
        <dbReference type="ARBA" id="ARBA00022842"/>
    </source>
</evidence>
<comment type="caution">
    <text evidence="17">The sequence shown here is derived from an EMBL/GenBank/DDBJ whole genome shotgun (WGS) entry which is preliminary data.</text>
</comment>
<dbReference type="EC" id="3.1.26.5" evidence="5"/>
<feature type="domain" description="PRORP" evidence="16">
    <location>
        <begin position="348"/>
        <end position="549"/>
    </location>
</feature>
<dbReference type="Proteomes" id="UP001066276">
    <property type="component" value="Chromosome 9"/>
</dbReference>
<dbReference type="EMBL" id="JANPWB010000013">
    <property type="protein sequence ID" value="KAJ1102949.1"/>
    <property type="molecule type" value="Genomic_DNA"/>
</dbReference>
<dbReference type="Gene3D" id="3.40.50.11980">
    <property type="match status" value="1"/>
</dbReference>
<keyword evidence="7" id="KW-0540">Nuclease</keyword>
<comment type="catalytic activity">
    <reaction evidence="1">
        <text>Endonucleolytic cleavage of RNA, removing 5'-extranucleotides from tRNA precursor.</text>
        <dbReference type="EC" id="3.1.26.5"/>
    </reaction>
</comment>
<dbReference type="Pfam" id="PF16953">
    <property type="entry name" value="PRORP"/>
    <property type="match status" value="1"/>
</dbReference>
<evidence type="ECO:0000256" key="14">
    <source>
        <dbReference type="ARBA" id="ARBA00044536"/>
    </source>
</evidence>
<evidence type="ECO:0000313" key="18">
    <source>
        <dbReference type="Proteomes" id="UP001066276"/>
    </source>
</evidence>
<evidence type="ECO:0000256" key="2">
    <source>
        <dbReference type="ARBA" id="ARBA00001946"/>
    </source>
</evidence>
<dbReference type="GO" id="GO:0097745">
    <property type="term" value="P:mitochondrial tRNA 5'-end processing"/>
    <property type="evidence" value="ECO:0007669"/>
    <property type="project" value="TreeGrafter"/>
</dbReference>
<dbReference type="AlphaFoldDB" id="A0AAV7MKB6"/>
<evidence type="ECO:0000256" key="10">
    <source>
        <dbReference type="ARBA" id="ARBA00022833"/>
    </source>
</evidence>
<proteinExistence type="inferred from homology"/>
<keyword evidence="10" id="KW-0862">Zinc</keyword>
<evidence type="ECO:0000256" key="3">
    <source>
        <dbReference type="ARBA" id="ARBA00004173"/>
    </source>
</evidence>
<dbReference type="InterPro" id="IPR011990">
    <property type="entry name" value="TPR-like_helical_dom_sf"/>
</dbReference>
<comment type="cofactor">
    <cofactor evidence="2">
        <name>Mg(2+)</name>
        <dbReference type="ChEBI" id="CHEBI:18420"/>
    </cofactor>
</comment>
<comment type="subcellular location">
    <subcellularLocation>
        <location evidence="3">Mitochondrion</location>
    </subcellularLocation>
</comment>
<dbReference type="InterPro" id="IPR033495">
    <property type="entry name" value="MRPP3_PIN_dom"/>
</dbReference>
<comment type="similarity">
    <text evidence="4">Belongs to the PPR family. P subfamily.</text>
</comment>
<keyword evidence="11" id="KW-0460">Magnesium</keyword>
<reference evidence="17" key="1">
    <citation type="journal article" date="2022" name="bioRxiv">
        <title>Sequencing and chromosome-scale assembly of the giantPleurodeles waltlgenome.</title>
        <authorList>
            <person name="Brown T."/>
            <person name="Elewa A."/>
            <person name="Iarovenko S."/>
            <person name="Subramanian E."/>
            <person name="Araus A.J."/>
            <person name="Petzold A."/>
            <person name="Susuki M."/>
            <person name="Suzuki K.-i.T."/>
            <person name="Hayashi T."/>
            <person name="Toyoda A."/>
            <person name="Oliveira C."/>
            <person name="Osipova E."/>
            <person name="Leigh N.D."/>
            <person name="Simon A."/>
            <person name="Yun M.H."/>
        </authorList>
    </citation>
    <scope>NUCLEOTIDE SEQUENCE</scope>
    <source>
        <strain evidence="17">20211129_DDA</strain>
        <tissue evidence="17">Liver</tissue>
    </source>
</reference>
<evidence type="ECO:0000256" key="9">
    <source>
        <dbReference type="ARBA" id="ARBA00022801"/>
    </source>
</evidence>
<evidence type="ECO:0000256" key="6">
    <source>
        <dbReference type="ARBA" id="ARBA00022694"/>
    </source>
</evidence>